<dbReference type="CDD" id="cd12355">
    <property type="entry name" value="RRM_RBM18"/>
    <property type="match status" value="1"/>
</dbReference>
<dbReference type="EMBL" id="JACGCI010000012">
    <property type="protein sequence ID" value="KAF6760381.1"/>
    <property type="molecule type" value="Genomic_DNA"/>
</dbReference>
<evidence type="ECO:0000256" key="5">
    <source>
        <dbReference type="PROSITE-ProRule" id="PRU00176"/>
    </source>
</evidence>
<dbReference type="InterPro" id="IPR051183">
    <property type="entry name" value="U1_U11-U12_snRNP_70-35kDa"/>
</dbReference>
<name>A0A8H6IAP3_9AGAR</name>
<dbReference type="Gene3D" id="3.30.70.330">
    <property type="match status" value="1"/>
</dbReference>
<proteinExistence type="predicted"/>
<comment type="subcellular location">
    <subcellularLocation>
        <location evidence="1">Nucleus</location>
    </subcellularLocation>
</comment>
<dbReference type="PANTHER" id="PTHR13952">
    <property type="entry name" value="U1 SMALL NUCLEAR RIBONUCLEOPROTEIN 70 KD"/>
    <property type="match status" value="1"/>
</dbReference>
<keyword evidence="9" id="KW-1185">Reference proteome</keyword>
<evidence type="ECO:0000256" key="3">
    <source>
        <dbReference type="ARBA" id="ARBA00023242"/>
    </source>
</evidence>
<sequence>MATSSNVTIEDLEELEVAPSPPAANASGSFKDHLSYPAPNTQLVPERYEPVEQPKKVLSTDRLYIGNLHPTVDEYAVLRAFSKFGKVTKLDFLFHKSGPLKGKPRGYAFIEYSRDEEAKKALTMAHDKLLRGRKIVVTYAQQAPLDQYGNTTGFSGSKYRKGSAEMNRPTAISLIKTGLNHRQEPKTSTKIAMMEAKLRDLEREKEAESKPSTSTLPHHHSLPMKPAGPLPGADSAPPTGPQHKKQSKPPTLRESMPKVARETRNKLAGVVIKPKARPKPKPTTPPPSEGADRID</sequence>
<keyword evidence="5" id="KW-0694">RNA-binding</keyword>
<dbReference type="PANTHER" id="PTHR13952:SF6">
    <property type="entry name" value="U11_U12 SMALL NUCLEAR RIBONUCLEOPROTEIN 35 KDA PROTEIN"/>
    <property type="match status" value="1"/>
</dbReference>
<feature type="domain" description="RRM" evidence="7">
    <location>
        <begin position="61"/>
        <end position="142"/>
    </location>
</feature>
<gene>
    <name evidence="8" type="ORF">DFP72DRAFT_882052</name>
</gene>
<feature type="region of interest" description="Disordered" evidence="6">
    <location>
        <begin position="201"/>
        <end position="295"/>
    </location>
</feature>
<dbReference type="InterPro" id="IPR039157">
    <property type="entry name" value="RBM18_RRM"/>
</dbReference>
<dbReference type="GO" id="GO:0000398">
    <property type="term" value="P:mRNA splicing, via spliceosome"/>
    <property type="evidence" value="ECO:0007669"/>
    <property type="project" value="TreeGrafter"/>
</dbReference>
<feature type="non-terminal residue" evidence="8">
    <location>
        <position position="295"/>
    </location>
</feature>
<dbReference type="GO" id="GO:0017069">
    <property type="term" value="F:snRNA binding"/>
    <property type="evidence" value="ECO:0007669"/>
    <property type="project" value="TreeGrafter"/>
</dbReference>
<dbReference type="Pfam" id="PF00076">
    <property type="entry name" value="RRM_1"/>
    <property type="match status" value="1"/>
</dbReference>
<dbReference type="OrthoDB" id="6730379at2759"/>
<protein>
    <recommendedName>
        <fullName evidence="2">Probable RNA-binding protein 18</fullName>
    </recommendedName>
    <alternativeName>
        <fullName evidence="4">RNA-binding motif protein 18</fullName>
    </alternativeName>
</protein>
<feature type="compositionally biased region" description="Basic and acidic residues" evidence="6">
    <location>
        <begin position="255"/>
        <end position="265"/>
    </location>
</feature>
<evidence type="ECO:0000256" key="2">
    <source>
        <dbReference type="ARBA" id="ARBA00021141"/>
    </source>
</evidence>
<evidence type="ECO:0000256" key="1">
    <source>
        <dbReference type="ARBA" id="ARBA00004123"/>
    </source>
</evidence>
<dbReference type="SMART" id="SM00360">
    <property type="entry name" value="RRM"/>
    <property type="match status" value="1"/>
</dbReference>
<reference evidence="8 9" key="1">
    <citation type="submission" date="2020-07" db="EMBL/GenBank/DDBJ databases">
        <title>Comparative genomics of pyrophilous fungi reveals a link between fire events and developmental genes.</title>
        <authorList>
            <consortium name="DOE Joint Genome Institute"/>
            <person name="Steindorff A.S."/>
            <person name="Carver A."/>
            <person name="Calhoun S."/>
            <person name="Stillman K."/>
            <person name="Liu H."/>
            <person name="Lipzen A."/>
            <person name="Pangilinan J."/>
            <person name="Labutti K."/>
            <person name="Bruns T.D."/>
            <person name="Grigoriev I.V."/>
        </authorList>
    </citation>
    <scope>NUCLEOTIDE SEQUENCE [LARGE SCALE GENOMIC DNA]</scope>
    <source>
        <strain evidence="8 9">CBS 144469</strain>
    </source>
</reference>
<dbReference type="PROSITE" id="PS50102">
    <property type="entry name" value="RRM"/>
    <property type="match status" value="1"/>
</dbReference>
<dbReference type="AlphaFoldDB" id="A0A8H6IAP3"/>
<dbReference type="GO" id="GO:0071011">
    <property type="term" value="C:precatalytic spliceosome"/>
    <property type="evidence" value="ECO:0007669"/>
    <property type="project" value="TreeGrafter"/>
</dbReference>
<feature type="region of interest" description="Disordered" evidence="6">
    <location>
        <begin position="1"/>
        <end position="36"/>
    </location>
</feature>
<dbReference type="Proteomes" id="UP000521943">
    <property type="component" value="Unassembled WGS sequence"/>
</dbReference>
<keyword evidence="3" id="KW-0539">Nucleus</keyword>
<evidence type="ECO:0000313" key="8">
    <source>
        <dbReference type="EMBL" id="KAF6760381.1"/>
    </source>
</evidence>
<comment type="caution">
    <text evidence="8">The sequence shown here is derived from an EMBL/GenBank/DDBJ whole genome shotgun (WGS) entry which is preliminary data.</text>
</comment>
<accession>A0A8H6IAP3</accession>
<evidence type="ECO:0000259" key="7">
    <source>
        <dbReference type="PROSITE" id="PS50102"/>
    </source>
</evidence>
<organism evidence="8 9">
    <name type="scientific">Ephemerocybe angulata</name>
    <dbReference type="NCBI Taxonomy" id="980116"/>
    <lineage>
        <taxon>Eukaryota</taxon>
        <taxon>Fungi</taxon>
        <taxon>Dikarya</taxon>
        <taxon>Basidiomycota</taxon>
        <taxon>Agaricomycotina</taxon>
        <taxon>Agaricomycetes</taxon>
        <taxon>Agaricomycetidae</taxon>
        <taxon>Agaricales</taxon>
        <taxon>Agaricineae</taxon>
        <taxon>Psathyrellaceae</taxon>
        <taxon>Ephemerocybe</taxon>
    </lineage>
</organism>
<dbReference type="InterPro" id="IPR035979">
    <property type="entry name" value="RBD_domain_sf"/>
</dbReference>
<dbReference type="InterPro" id="IPR012677">
    <property type="entry name" value="Nucleotide-bd_a/b_plait_sf"/>
</dbReference>
<dbReference type="InterPro" id="IPR000504">
    <property type="entry name" value="RRM_dom"/>
</dbReference>
<evidence type="ECO:0000256" key="4">
    <source>
        <dbReference type="ARBA" id="ARBA00030780"/>
    </source>
</evidence>
<evidence type="ECO:0000313" key="9">
    <source>
        <dbReference type="Proteomes" id="UP000521943"/>
    </source>
</evidence>
<evidence type="ECO:0000256" key="6">
    <source>
        <dbReference type="SAM" id="MobiDB-lite"/>
    </source>
</evidence>
<dbReference type="SUPFAM" id="SSF54928">
    <property type="entry name" value="RNA-binding domain, RBD"/>
    <property type="match status" value="1"/>
</dbReference>
<dbReference type="GO" id="GO:0003729">
    <property type="term" value="F:mRNA binding"/>
    <property type="evidence" value="ECO:0007669"/>
    <property type="project" value="TreeGrafter"/>
</dbReference>